<dbReference type="InterPro" id="IPR057058">
    <property type="entry name" value="LTI65_LTI78_NYQTKV"/>
</dbReference>
<feature type="compositionally biased region" description="Basic and acidic residues" evidence="1">
    <location>
        <begin position="545"/>
        <end position="555"/>
    </location>
</feature>
<evidence type="ECO:0000259" key="2">
    <source>
        <dbReference type="Pfam" id="PF23399"/>
    </source>
</evidence>
<organism evidence="5 6">
    <name type="scientific">Cinchona calisaya</name>
    <dbReference type="NCBI Taxonomy" id="153742"/>
    <lineage>
        <taxon>Eukaryota</taxon>
        <taxon>Viridiplantae</taxon>
        <taxon>Streptophyta</taxon>
        <taxon>Embryophyta</taxon>
        <taxon>Tracheophyta</taxon>
        <taxon>Spermatophyta</taxon>
        <taxon>Magnoliopsida</taxon>
        <taxon>eudicotyledons</taxon>
        <taxon>Gunneridae</taxon>
        <taxon>Pentapetalae</taxon>
        <taxon>asterids</taxon>
        <taxon>lamiids</taxon>
        <taxon>Gentianales</taxon>
        <taxon>Rubiaceae</taxon>
        <taxon>Cinchonoideae</taxon>
        <taxon>Cinchoneae</taxon>
        <taxon>Cinchona</taxon>
    </lineage>
</organism>
<feature type="compositionally biased region" description="Basic and acidic residues" evidence="1">
    <location>
        <begin position="348"/>
        <end position="360"/>
    </location>
</feature>
<dbReference type="InterPro" id="IPR037491">
    <property type="entry name" value="LTI78/LTI65"/>
</dbReference>
<dbReference type="Pfam" id="PF23403">
    <property type="entry name" value="LTI65_LTI78_N"/>
    <property type="match status" value="1"/>
</dbReference>
<dbReference type="Pfam" id="PF23399">
    <property type="entry name" value="LTI65_PGEED"/>
    <property type="match status" value="1"/>
</dbReference>
<evidence type="ECO:0000256" key="1">
    <source>
        <dbReference type="SAM" id="MobiDB-lite"/>
    </source>
</evidence>
<dbReference type="InterPro" id="IPR056605">
    <property type="entry name" value="LTI65_LTI78_N"/>
</dbReference>
<evidence type="ECO:0000313" key="5">
    <source>
        <dbReference type="EMBL" id="KAL3507346.1"/>
    </source>
</evidence>
<protein>
    <recommendedName>
        <fullName evidence="7">Low-temperature-induced 65 kDa protein</fullName>
    </recommendedName>
</protein>
<dbReference type="AlphaFoldDB" id="A0ABD2YK90"/>
<feature type="domain" description="LTI65/LTI78 N-terminal" evidence="4">
    <location>
        <begin position="31"/>
        <end position="101"/>
    </location>
</feature>
<dbReference type="Pfam" id="PF07918">
    <property type="entry name" value="CAP160"/>
    <property type="match status" value="1"/>
</dbReference>
<feature type="compositionally biased region" description="Basic and acidic residues" evidence="1">
    <location>
        <begin position="11"/>
        <end position="31"/>
    </location>
</feature>
<feature type="region of interest" description="Disordered" evidence="1">
    <location>
        <begin position="1"/>
        <end position="100"/>
    </location>
</feature>
<feature type="compositionally biased region" description="Basic and acidic residues" evidence="1">
    <location>
        <begin position="49"/>
        <end position="72"/>
    </location>
</feature>
<feature type="domain" description="LTI65/LTI78 NYQTKV repeat" evidence="3">
    <location>
        <begin position="193"/>
        <end position="249"/>
    </location>
</feature>
<comment type="caution">
    <text evidence="5">The sequence shown here is derived from an EMBL/GenBank/DDBJ whole genome shotgun (WGS) entry which is preliminary data.</text>
</comment>
<name>A0ABD2YK90_9GENT</name>
<dbReference type="PANTHER" id="PTHR33836">
    <property type="entry name" value="LOW-TEMPERATURE-INDUCED 65 KDA PROTEIN-RELATED"/>
    <property type="match status" value="1"/>
</dbReference>
<dbReference type="EMBL" id="JBJUIK010000013">
    <property type="protein sequence ID" value="KAL3507346.1"/>
    <property type="molecule type" value="Genomic_DNA"/>
</dbReference>
<feature type="region of interest" description="Disordered" evidence="1">
    <location>
        <begin position="119"/>
        <end position="139"/>
    </location>
</feature>
<dbReference type="Proteomes" id="UP001630127">
    <property type="component" value="Unassembled WGS sequence"/>
</dbReference>
<evidence type="ECO:0000259" key="4">
    <source>
        <dbReference type="Pfam" id="PF23403"/>
    </source>
</evidence>
<feature type="region of interest" description="Disordered" evidence="1">
    <location>
        <begin position="517"/>
        <end position="555"/>
    </location>
</feature>
<feature type="domain" description="LTI65/LTI78 PGEED repeat" evidence="2">
    <location>
        <begin position="419"/>
        <end position="449"/>
    </location>
</feature>
<keyword evidence="6" id="KW-1185">Reference proteome</keyword>
<evidence type="ECO:0008006" key="7">
    <source>
        <dbReference type="Google" id="ProtNLM"/>
    </source>
</evidence>
<gene>
    <name evidence="5" type="ORF">ACH5RR_032728</name>
</gene>
<feature type="region of interest" description="Disordered" evidence="1">
    <location>
        <begin position="455"/>
        <end position="505"/>
    </location>
</feature>
<dbReference type="Pfam" id="PF23402">
    <property type="entry name" value="LTI65_LTI78_NYQTKV"/>
    <property type="match status" value="1"/>
</dbReference>
<accession>A0ABD2YK90</accession>
<sequence>MESQLQRPHGHSYDQDPHNVGLHSDEGEHQHHHEKKSVLKKVKAKAKKIKDTLTKHGHGHDDHEHERDHSRDEDEGDDEDEEMVEDPEVHGAPIYESTAIRSAIPAQGVNLEKPTAIGEDRYGGQVTDKNLGTTGPVLQGQFRENLGRPLATEVVHVPEDKGTSFPPETYETKGASGVLKEDDNVVPQGHRIGVPEGLEEDPRAQKNRPGVSPPLNYETKVPDPTGKGGEEIGVTPLLRSFDKMGIYDDSVPKTEAKSGRKGYTGSRDQFAPQPNPTEAEFELKDSTPKSYDPSKPEDLPRDTVTGKLSDHGGYVEKISVATSIIADKAVSAKNIVASKLGYGGNEGAKAREMEENKDAAKSGSSPTEYAHKVAATVTEKLAPVYGKVVDAGSSVMLKVKGSTGTGHEGVETSCGRVPDKGVSVKEYLVEKLKPGEEDKALSEVISDTLNKKKDAVVETGETKPMGKVTESEEVARHLGTGKEGKREGDDAIAAGSESSGKTVVDRLKGAVSSWISKGGEDKQYSRASADSSNVRNGGSTATDEVGQRRLQESGN</sequence>
<dbReference type="PANTHER" id="PTHR33836:SF1">
    <property type="entry name" value="LOW-TEMPERATURE-INDUCED 65 KDA PROTEIN-RELATED"/>
    <property type="match status" value="1"/>
</dbReference>
<feature type="compositionally biased region" description="Basic and acidic residues" evidence="1">
    <location>
        <begin position="469"/>
        <end position="489"/>
    </location>
</feature>
<dbReference type="InterPro" id="IPR012418">
    <property type="entry name" value="CAP160"/>
</dbReference>
<evidence type="ECO:0000313" key="6">
    <source>
        <dbReference type="Proteomes" id="UP001630127"/>
    </source>
</evidence>
<feature type="region of interest" description="Disordered" evidence="1">
    <location>
        <begin position="158"/>
        <end position="311"/>
    </location>
</feature>
<dbReference type="InterPro" id="IPR057059">
    <property type="entry name" value="LTI65/LTI78_PGEED"/>
</dbReference>
<feature type="region of interest" description="Disordered" evidence="1">
    <location>
        <begin position="341"/>
        <end position="367"/>
    </location>
</feature>
<feature type="compositionally biased region" description="Acidic residues" evidence="1">
    <location>
        <begin position="73"/>
        <end position="86"/>
    </location>
</feature>
<feature type="compositionally biased region" description="Polar residues" evidence="1">
    <location>
        <begin position="525"/>
        <end position="542"/>
    </location>
</feature>
<reference evidence="5 6" key="1">
    <citation type="submission" date="2024-11" db="EMBL/GenBank/DDBJ databases">
        <title>A near-complete genome assembly of Cinchona calisaya.</title>
        <authorList>
            <person name="Lian D.C."/>
            <person name="Zhao X.W."/>
            <person name="Wei L."/>
        </authorList>
    </citation>
    <scope>NUCLEOTIDE SEQUENCE [LARGE SCALE GENOMIC DNA]</scope>
    <source>
        <tissue evidence="5">Nenye</tissue>
    </source>
</reference>
<feature type="compositionally biased region" description="Basic residues" evidence="1">
    <location>
        <begin position="32"/>
        <end position="48"/>
    </location>
</feature>
<feature type="compositionally biased region" description="Basic and acidic residues" evidence="1">
    <location>
        <begin position="240"/>
        <end position="258"/>
    </location>
</feature>
<evidence type="ECO:0000259" key="3">
    <source>
        <dbReference type="Pfam" id="PF23402"/>
    </source>
</evidence>
<proteinExistence type="predicted"/>
<feature type="compositionally biased region" description="Basic and acidic residues" evidence="1">
    <location>
        <begin position="281"/>
        <end position="301"/>
    </location>
</feature>